<evidence type="ECO:0000256" key="2">
    <source>
        <dbReference type="SAM" id="Coils"/>
    </source>
</evidence>
<dbReference type="Pfam" id="PF25967">
    <property type="entry name" value="RND-MFP_C"/>
    <property type="match status" value="1"/>
</dbReference>
<reference evidence="5 6" key="1">
    <citation type="submission" date="2024-05" db="EMBL/GenBank/DDBJ databases">
        <authorList>
            <person name="Liu Q."/>
            <person name="Xin Y.-H."/>
        </authorList>
    </citation>
    <scope>NUCLEOTIDE SEQUENCE [LARGE SCALE GENOMIC DNA]</scope>
    <source>
        <strain evidence="5 6">CGMCC 1.10181</strain>
    </source>
</reference>
<dbReference type="InterPro" id="IPR058627">
    <property type="entry name" value="MdtA-like_C"/>
</dbReference>
<accession>A0ABU9Y5H3</accession>
<feature type="chain" id="PRO_5047457394" evidence="3">
    <location>
        <begin position="22"/>
        <end position="362"/>
    </location>
</feature>
<protein>
    <submittedName>
        <fullName evidence="5">Efflux RND transporter periplasmic adaptor subunit</fullName>
    </submittedName>
</protein>
<dbReference type="Gene3D" id="2.40.420.20">
    <property type="match status" value="1"/>
</dbReference>
<dbReference type="Gene3D" id="1.10.287.470">
    <property type="entry name" value="Helix hairpin bin"/>
    <property type="match status" value="1"/>
</dbReference>
<keyword evidence="3" id="KW-0732">Signal</keyword>
<evidence type="ECO:0000256" key="1">
    <source>
        <dbReference type="ARBA" id="ARBA00009477"/>
    </source>
</evidence>
<comment type="caution">
    <text evidence="5">The sequence shown here is derived from an EMBL/GenBank/DDBJ whole genome shotgun (WGS) entry which is preliminary data.</text>
</comment>
<organism evidence="5 6">
    <name type="scientific">Sphingomonas oligophenolica</name>
    <dbReference type="NCBI Taxonomy" id="301154"/>
    <lineage>
        <taxon>Bacteria</taxon>
        <taxon>Pseudomonadati</taxon>
        <taxon>Pseudomonadota</taxon>
        <taxon>Alphaproteobacteria</taxon>
        <taxon>Sphingomonadales</taxon>
        <taxon>Sphingomonadaceae</taxon>
        <taxon>Sphingomonas</taxon>
    </lineage>
</organism>
<dbReference type="SUPFAM" id="SSF111369">
    <property type="entry name" value="HlyD-like secretion proteins"/>
    <property type="match status" value="1"/>
</dbReference>
<evidence type="ECO:0000259" key="4">
    <source>
        <dbReference type="Pfam" id="PF25967"/>
    </source>
</evidence>
<evidence type="ECO:0000313" key="5">
    <source>
        <dbReference type="EMBL" id="MEN2791056.1"/>
    </source>
</evidence>
<feature type="signal peptide" evidence="3">
    <location>
        <begin position="1"/>
        <end position="21"/>
    </location>
</feature>
<name>A0ABU9Y5H3_9SPHN</name>
<dbReference type="PANTHER" id="PTHR30469">
    <property type="entry name" value="MULTIDRUG RESISTANCE PROTEIN MDTA"/>
    <property type="match status" value="1"/>
</dbReference>
<dbReference type="EMBL" id="JBDIME010000014">
    <property type="protein sequence ID" value="MEN2791056.1"/>
    <property type="molecule type" value="Genomic_DNA"/>
</dbReference>
<keyword evidence="2" id="KW-0175">Coiled coil</keyword>
<dbReference type="NCBIfam" id="TIGR01730">
    <property type="entry name" value="RND_mfp"/>
    <property type="match status" value="1"/>
</dbReference>
<proteinExistence type="inferred from homology"/>
<dbReference type="PANTHER" id="PTHR30469:SF18">
    <property type="entry name" value="RESISTANCE-NODULATION-CELL DIVISION (RND) EFFLUX MEMBRANE FUSION PROTEIN-RELATED"/>
    <property type="match status" value="1"/>
</dbReference>
<dbReference type="Gene3D" id="2.40.30.170">
    <property type="match status" value="1"/>
</dbReference>
<evidence type="ECO:0000313" key="6">
    <source>
        <dbReference type="Proteomes" id="UP001419910"/>
    </source>
</evidence>
<dbReference type="Gene3D" id="2.40.50.100">
    <property type="match status" value="1"/>
</dbReference>
<dbReference type="Proteomes" id="UP001419910">
    <property type="component" value="Unassembled WGS sequence"/>
</dbReference>
<evidence type="ECO:0000256" key="3">
    <source>
        <dbReference type="SAM" id="SignalP"/>
    </source>
</evidence>
<feature type="coiled-coil region" evidence="2">
    <location>
        <begin position="139"/>
        <end position="166"/>
    </location>
</feature>
<gene>
    <name evidence="5" type="ORF">ABC974_15585</name>
</gene>
<dbReference type="InterPro" id="IPR006143">
    <property type="entry name" value="RND_pump_MFP"/>
</dbReference>
<feature type="domain" description="Multidrug resistance protein MdtA-like C-terminal permuted SH3" evidence="4">
    <location>
        <begin position="287"/>
        <end position="340"/>
    </location>
</feature>
<sequence length="362" mass="37191">MSSWYRILSALIATTASLSLAGCGRSEADPRTAPQLVRVTTPIPAAGAEREFTGVVSARVQSDLGFRVGGKITARLVDAGQKVRRGQPLMRIDSTDLALAAATQDGAVTAARARAVQTSADEARYRELVGAGAVSASAYDQIKAAAQSARAQLVAAEAQARVARNETGYSTLLADADGVVVETLAEPGQVVSAGQIVVRLAQAGPREATISLPETVRPAIGSAARANIYGVPAWGAARLRQLSDAADPKSRTFDARYSLEGPPAAAPLGATVRIALPLAGKASGMQIPLAALYDSGHGPGVWVLTGGEPKVAWRRVTIAGLSDETATISSGLAPGERIVALGAHLLHEGERVRVDAVATASL</sequence>
<keyword evidence="6" id="KW-1185">Reference proteome</keyword>
<dbReference type="PROSITE" id="PS51257">
    <property type="entry name" value="PROKAR_LIPOPROTEIN"/>
    <property type="match status" value="1"/>
</dbReference>
<comment type="similarity">
    <text evidence="1">Belongs to the membrane fusion protein (MFP) (TC 8.A.1) family.</text>
</comment>